<evidence type="ECO:0000259" key="4">
    <source>
        <dbReference type="PROSITE" id="PS50112"/>
    </source>
</evidence>
<evidence type="ECO:0000259" key="6">
    <source>
        <dbReference type="PROSITE" id="PS50887"/>
    </source>
</evidence>
<dbReference type="SUPFAM" id="SSF55073">
    <property type="entry name" value="Nucleotide cyclase"/>
    <property type="match status" value="1"/>
</dbReference>
<feature type="domain" description="PAC" evidence="5">
    <location>
        <begin position="79"/>
        <end position="130"/>
    </location>
</feature>
<dbReference type="GO" id="GO:1902201">
    <property type="term" value="P:negative regulation of bacterial-type flagellum-dependent cell motility"/>
    <property type="evidence" value="ECO:0007669"/>
    <property type="project" value="TreeGrafter"/>
</dbReference>
<dbReference type="SMART" id="SM00267">
    <property type="entry name" value="GGDEF"/>
    <property type="match status" value="1"/>
</dbReference>
<dbReference type="PROSITE" id="PS50112">
    <property type="entry name" value="PAS"/>
    <property type="match status" value="1"/>
</dbReference>
<dbReference type="CDD" id="cd00130">
    <property type="entry name" value="PAS"/>
    <property type="match status" value="1"/>
</dbReference>
<dbReference type="FunFam" id="3.30.70.270:FF:000001">
    <property type="entry name" value="Diguanylate cyclase domain protein"/>
    <property type="match status" value="1"/>
</dbReference>
<dbReference type="GO" id="GO:0043709">
    <property type="term" value="P:cell adhesion involved in single-species biofilm formation"/>
    <property type="evidence" value="ECO:0007669"/>
    <property type="project" value="TreeGrafter"/>
</dbReference>
<evidence type="ECO:0000256" key="1">
    <source>
        <dbReference type="ARBA" id="ARBA00001946"/>
    </source>
</evidence>
<dbReference type="AlphaFoldDB" id="A0A5C6QQB3"/>
<dbReference type="OrthoDB" id="9812260at2"/>
<dbReference type="InterPro" id="IPR035965">
    <property type="entry name" value="PAS-like_dom_sf"/>
</dbReference>
<dbReference type="GO" id="GO:0052621">
    <property type="term" value="F:diguanylate cyclase activity"/>
    <property type="evidence" value="ECO:0007669"/>
    <property type="project" value="UniProtKB-EC"/>
</dbReference>
<dbReference type="PANTHER" id="PTHR45138">
    <property type="entry name" value="REGULATORY COMPONENTS OF SENSORY TRANSDUCTION SYSTEM"/>
    <property type="match status" value="1"/>
</dbReference>
<dbReference type="InterPro" id="IPR050469">
    <property type="entry name" value="Diguanylate_Cyclase"/>
</dbReference>
<dbReference type="InterPro" id="IPR043128">
    <property type="entry name" value="Rev_trsase/Diguanyl_cyclase"/>
</dbReference>
<evidence type="ECO:0000313" key="7">
    <source>
        <dbReference type="EMBL" id="TWX70860.1"/>
    </source>
</evidence>
<comment type="catalytic activity">
    <reaction evidence="3">
        <text>2 GTP = 3',3'-c-di-GMP + 2 diphosphate</text>
        <dbReference type="Rhea" id="RHEA:24898"/>
        <dbReference type="ChEBI" id="CHEBI:33019"/>
        <dbReference type="ChEBI" id="CHEBI:37565"/>
        <dbReference type="ChEBI" id="CHEBI:58805"/>
        <dbReference type="EC" id="2.7.7.65"/>
    </reaction>
</comment>
<feature type="domain" description="PAS" evidence="4">
    <location>
        <begin position="6"/>
        <end position="76"/>
    </location>
</feature>
<name>A0A5C6QQB3_9GAMM</name>
<dbReference type="Proteomes" id="UP000321822">
    <property type="component" value="Unassembled WGS sequence"/>
</dbReference>
<evidence type="ECO:0000256" key="2">
    <source>
        <dbReference type="ARBA" id="ARBA00012528"/>
    </source>
</evidence>
<organism evidence="7 8">
    <name type="scientific">Colwellia demingiae</name>
    <dbReference type="NCBI Taxonomy" id="89401"/>
    <lineage>
        <taxon>Bacteria</taxon>
        <taxon>Pseudomonadati</taxon>
        <taxon>Pseudomonadota</taxon>
        <taxon>Gammaproteobacteria</taxon>
        <taxon>Alteromonadales</taxon>
        <taxon>Colwelliaceae</taxon>
        <taxon>Colwellia</taxon>
    </lineage>
</organism>
<dbReference type="Gene3D" id="3.30.70.270">
    <property type="match status" value="1"/>
</dbReference>
<dbReference type="InterPro" id="IPR013656">
    <property type="entry name" value="PAS_4"/>
</dbReference>
<dbReference type="InterPro" id="IPR000700">
    <property type="entry name" value="PAS-assoc_C"/>
</dbReference>
<dbReference type="Pfam" id="PF08448">
    <property type="entry name" value="PAS_4"/>
    <property type="match status" value="1"/>
</dbReference>
<comment type="cofactor">
    <cofactor evidence="1">
        <name>Mg(2+)</name>
        <dbReference type="ChEBI" id="CHEBI:18420"/>
    </cofactor>
</comment>
<dbReference type="NCBIfam" id="TIGR00254">
    <property type="entry name" value="GGDEF"/>
    <property type="match status" value="1"/>
</dbReference>
<dbReference type="GO" id="GO:0005886">
    <property type="term" value="C:plasma membrane"/>
    <property type="evidence" value="ECO:0007669"/>
    <property type="project" value="TreeGrafter"/>
</dbReference>
<dbReference type="InterPro" id="IPR000160">
    <property type="entry name" value="GGDEF_dom"/>
</dbReference>
<protein>
    <recommendedName>
        <fullName evidence="2">diguanylate cyclase</fullName>
        <ecNumber evidence="2">2.7.7.65</ecNumber>
    </recommendedName>
</protein>
<evidence type="ECO:0000256" key="3">
    <source>
        <dbReference type="ARBA" id="ARBA00034247"/>
    </source>
</evidence>
<dbReference type="NCBIfam" id="TIGR00229">
    <property type="entry name" value="sensory_box"/>
    <property type="match status" value="1"/>
</dbReference>
<dbReference type="Gene3D" id="3.30.450.20">
    <property type="entry name" value="PAS domain"/>
    <property type="match status" value="1"/>
</dbReference>
<feature type="domain" description="GGDEF" evidence="6">
    <location>
        <begin position="162"/>
        <end position="291"/>
    </location>
</feature>
<accession>A0A5C6QQB3</accession>
<dbReference type="PANTHER" id="PTHR45138:SF9">
    <property type="entry name" value="DIGUANYLATE CYCLASE DGCM-RELATED"/>
    <property type="match status" value="1"/>
</dbReference>
<dbReference type="Pfam" id="PF00990">
    <property type="entry name" value="GGDEF"/>
    <property type="match status" value="1"/>
</dbReference>
<reference evidence="7 8" key="1">
    <citation type="submission" date="2019-07" db="EMBL/GenBank/DDBJ databases">
        <title>Genomes of sea-ice associated Colwellia species.</title>
        <authorList>
            <person name="Bowman J.P."/>
        </authorList>
    </citation>
    <scope>NUCLEOTIDE SEQUENCE [LARGE SCALE GENOMIC DNA]</scope>
    <source>
        <strain evidence="7 8">ACAM 459</strain>
    </source>
</reference>
<dbReference type="CDD" id="cd01949">
    <property type="entry name" value="GGDEF"/>
    <property type="match status" value="1"/>
</dbReference>
<comment type="caution">
    <text evidence="7">The sequence shown here is derived from an EMBL/GenBank/DDBJ whole genome shotgun (WGS) entry which is preliminary data.</text>
</comment>
<proteinExistence type="predicted"/>
<dbReference type="PROSITE" id="PS50887">
    <property type="entry name" value="GGDEF"/>
    <property type="match status" value="1"/>
</dbReference>
<dbReference type="PROSITE" id="PS50113">
    <property type="entry name" value="PAC"/>
    <property type="match status" value="1"/>
</dbReference>
<dbReference type="SUPFAM" id="SSF55785">
    <property type="entry name" value="PYP-like sensor domain (PAS domain)"/>
    <property type="match status" value="1"/>
</dbReference>
<dbReference type="EMBL" id="VOLT01000002">
    <property type="protein sequence ID" value="TWX70860.1"/>
    <property type="molecule type" value="Genomic_DNA"/>
</dbReference>
<evidence type="ECO:0000259" key="5">
    <source>
        <dbReference type="PROSITE" id="PS50113"/>
    </source>
</evidence>
<sequence>MKYLENNLLLNSVIDLIDDLIFYKDKHFRYIGCNTAFLYFVGKKSEDLIGKDDFEIFDHDLASLFRKHDKLMLAEGCVRSNEEWVIYPNNKKVYLLTKKIPFVYDGINTGILGISRDITSLEKANQQLQQQTLLDELTRVKNRKAYNLKIKSLLAVFERYQTSFSIISIDIDDFKNINDNFGHDVGDTVLRSFGALIEKNIRETDHLFRIGGEEFVILSESKTKVDAIQLAEKLRKIVASKTLHSNINITISLGICEVTTGDGPNSIAKRVDNLLYEAKSHGKNTVTYRSVT</sequence>
<keyword evidence="8" id="KW-1185">Reference proteome</keyword>
<gene>
    <name evidence="7" type="ORF">ESZ36_04225</name>
</gene>
<dbReference type="InterPro" id="IPR000014">
    <property type="entry name" value="PAS"/>
</dbReference>
<evidence type="ECO:0000313" key="8">
    <source>
        <dbReference type="Proteomes" id="UP000321822"/>
    </source>
</evidence>
<dbReference type="EC" id="2.7.7.65" evidence="2"/>
<dbReference type="InterPro" id="IPR029787">
    <property type="entry name" value="Nucleotide_cyclase"/>
</dbReference>
<dbReference type="RefSeq" id="WP_146783975.1">
    <property type="nucleotide sequence ID" value="NZ_VOLT01000002.1"/>
</dbReference>